<comment type="caution">
    <text evidence="2">The sequence shown here is derived from an EMBL/GenBank/DDBJ whole genome shotgun (WGS) entry which is preliminary data.</text>
</comment>
<dbReference type="Proteomes" id="UP001280121">
    <property type="component" value="Unassembled WGS sequence"/>
</dbReference>
<organism evidence="2 3">
    <name type="scientific">Dipteronia dyeriana</name>
    <dbReference type="NCBI Taxonomy" id="168575"/>
    <lineage>
        <taxon>Eukaryota</taxon>
        <taxon>Viridiplantae</taxon>
        <taxon>Streptophyta</taxon>
        <taxon>Embryophyta</taxon>
        <taxon>Tracheophyta</taxon>
        <taxon>Spermatophyta</taxon>
        <taxon>Magnoliopsida</taxon>
        <taxon>eudicotyledons</taxon>
        <taxon>Gunneridae</taxon>
        <taxon>Pentapetalae</taxon>
        <taxon>rosids</taxon>
        <taxon>malvids</taxon>
        <taxon>Sapindales</taxon>
        <taxon>Sapindaceae</taxon>
        <taxon>Hippocastanoideae</taxon>
        <taxon>Acereae</taxon>
        <taxon>Dipteronia</taxon>
    </lineage>
</organism>
<name>A0AAD9TLM1_9ROSI</name>
<protein>
    <submittedName>
        <fullName evidence="2">Uncharacterized protein</fullName>
    </submittedName>
</protein>
<keyword evidence="1" id="KW-1133">Transmembrane helix</keyword>
<keyword evidence="1" id="KW-0812">Transmembrane</keyword>
<evidence type="ECO:0000313" key="3">
    <source>
        <dbReference type="Proteomes" id="UP001280121"/>
    </source>
</evidence>
<evidence type="ECO:0000256" key="1">
    <source>
        <dbReference type="SAM" id="Phobius"/>
    </source>
</evidence>
<reference evidence="2" key="1">
    <citation type="journal article" date="2023" name="Plant J.">
        <title>Genome sequences and population genomics provide insights into the demographic history, inbreeding, and mutation load of two 'living fossil' tree species of Dipteronia.</title>
        <authorList>
            <person name="Feng Y."/>
            <person name="Comes H.P."/>
            <person name="Chen J."/>
            <person name="Zhu S."/>
            <person name="Lu R."/>
            <person name="Zhang X."/>
            <person name="Li P."/>
            <person name="Qiu J."/>
            <person name="Olsen K.M."/>
            <person name="Qiu Y."/>
        </authorList>
    </citation>
    <scope>NUCLEOTIDE SEQUENCE</scope>
    <source>
        <strain evidence="2">KIB01</strain>
    </source>
</reference>
<gene>
    <name evidence="2" type="ORF">Ddye_026140</name>
</gene>
<proteinExistence type="predicted"/>
<sequence>MCKEECNFALEFLFYVEVLFYYILSVLSGKYLCLEVIESCPLLVLLDKSIGKALASTQEELENTTIKMAEQSKVRDTPWAEKQTKRELFDALLQELEKLLNQFGS</sequence>
<dbReference type="EMBL" id="JANJYI010000008">
    <property type="protein sequence ID" value="KAK2638345.1"/>
    <property type="molecule type" value="Genomic_DNA"/>
</dbReference>
<evidence type="ECO:0000313" key="2">
    <source>
        <dbReference type="EMBL" id="KAK2638345.1"/>
    </source>
</evidence>
<dbReference type="AlphaFoldDB" id="A0AAD9TLM1"/>
<feature type="transmembrane region" description="Helical" evidence="1">
    <location>
        <begin position="12"/>
        <end position="32"/>
    </location>
</feature>
<keyword evidence="3" id="KW-1185">Reference proteome</keyword>
<keyword evidence="1" id="KW-0472">Membrane</keyword>
<accession>A0AAD9TLM1</accession>